<sequence>MSLSCAFGGVLSIRFSVSLKAFSSAFSWVSDMVNPWDPLPLPPTAEPIWKQIALGIGLVVSEWESVEYELGILCSHFCGGTLYPFKEYGKGRIFRERTAVIARFAEKYFVRICDQQKEGEFDRLIKASIGFSDRRNEVVHGLILDAKNVTFFQNTPLVIDKLKAHQYVILPHLYAKGWDHELRKPPPYAYNFSQMRQLAERMEVLHQSIKTFKESLPE</sequence>
<keyword evidence="2" id="KW-1185">Reference proteome</keyword>
<organism evidence="1 2">
    <name type="scientific">Mesorhizobium escarrei</name>
    <dbReference type="NCBI Taxonomy" id="666018"/>
    <lineage>
        <taxon>Bacteria</taxon>
        <taxon>Pseudomonadati</taxon>
        <taxon>Pseudomonadota</taxon>
        <taxon>Alphaproteobacteria</taxon>
        <taxon>Hyphomicrobiales</taxon>
        <taxon>Phyllobacteriaceae</taxon>
        <taxon>Mesorhizobium</taxon>
    </lineage>
</organism>
<protein>
    <recommendedName>
        <fullName evidence="3">RiboL-PSP-HEPN domain-containing protein</fullName>
    </recommendedName>
</protein>
<accession>A0ABM9EKD3</accession>
<dbReference type="EMBL" id="CAKXZT010000183">
    <property type="protein sequence ID" value="CAH2409366.1"/>
    <property type="molecule type" value="Genomic_DNA"/>
</dbReference>
<proteinExistence type="predicted"/>
<evidence type="ECO:0000313" key="2">
    <source>
        <dbReference type="Proteomes" id="UP001153050"/>
    </source>
</evidence>
<evidence type="ECO:0000313" key="1">
    <source>
        <dbReference type="EMBL" id="CAH2409366.1"/>
    </source>
</evidence>
<name>A0ABM9EKD3_9HYPH</name>
<evidence type="ECO:0008006" key="3">
    <source>
        <dbReference type="Google" id="ProtNLM"/>
    </source>
</evidence>
<reference evidence="1 2" key="1">
    <citation type="submission" date="2022-03" db="EMBL/GenBank/DDBJ databases">
        <authorList>
            <person name="Brunel B."/>
        </authorList>
    </citation>
    <scope>NUCLEOTIDE SEQUENCE [LARGE SCALE GENOMIC DNA]</scope>
    <source>
        <strain evidence="1">STM5069sample</strain>
    </source>
</reference>
<gene>
    <name evidence="1" type="ORF">MES5069_830013</name>
</gene>
<comment type="caution">
    <text evidence="1">The sequence shown here is derived from an EMBL/GenBank/DDBJ whole genome shotgun (WGS) entry which is preliminary data.</text>
</comment>
<dbReference type="Proteomes" id="UP001153050">
    <property type="component" value="Unassembled WGS sequence"/>
</dbReference>